<sequence length="132" mass="15122">MIDKGKVLTFKSFAEKAVRKMEERKKIKVKKYYIGDLDEEIVLRGLSSEELNDCLNYSEDNVLVDKYTIYYASKTLQELAEYMVNEGIVKEHIQIMDMFSPVDRTKLANEVLALSGVKGKSTVSDVDELKKS</sequence>
<name>A0A8S5U2V9_9CAUD</name>
<evidence type="ECO:0000313" key="1">
    <source>
        <dbReference type="EMBL" id="DAF88792.1"/>
    </source>
</evidence>
<proteinExistence type="predicted"/>
<accession>A0A8S5U2V9</accession>
<organism evidence="1">
    <name type="scientific">Myoviridae sp. ctQdF5</name>
    <dbReference type="NCBI Taxonomy" id="2825101"/>
    <lineage>
        <taxon>Viruses</taxon>
        <taxon>Duplodnaviria</taxon>
        <taxon>Heunggongvirae</taxon>
        <taxon>Uroviricota</taxon>
        <taxon>Caudoviricetes</taxon>
    </lineage>
</organism>
<reference evidence="1" key="1">
    <citation type="journal article" date="2021" name="Proc. Natl. Acad. Sci. U.S.A.">
        <title>A Catalog of Tens of Thousands of Viruses from Human Metagenomes Reveals Hidden Associations with Chronic Diseases.</title>
        <authorList>
            <person name="Tisza M.J."/>
            <person name="Buck C.B."/>
        </authorList>
    </citation>
    <scope>NUCLEOTIDE SEQUENCE</scope>
    <source>
        <strain evidence="1">CtQdF5</strain>
    </source>
</reference>
<protein>
    <submittedName>
        <fullName evidence="1">Uncharacterized protein</fullName>
    </submittedName>
</protein>
<dbReference type="EMBL" id="BK015995">
    <property type="protein sequence ID" value="DAF88792.1"/>
    <property type="molecule type" value="Genomic_DNA"/>
</dbReference>